<dbReference type="STRING" id="1284197.S8BMX7"/>
<keyword evidence="1" id="KW-0812">Transmembrane</keyword>
<dbReference type="Proteomes" id="UP000015100">
    <property type="component" value="Unassembled WGS sequence"/>
</dbReference>
<reference evidence="3" key="2">
    <citation type="submission" date="2013-04" db="EMBL/GenBank/DDBJ databases">
        <title>Genomic mechanisms accounting for the adaptation to parasitism in nematode-trapping fungi.</title>
        <authorList>
            <person name="Ahren D.G."/>
        </authorList>
    </citation>
    <scope>NUCLEOTIDE SEQUENCE [LARGE SCALE GENOMIC DNA]</scope>
    <source>
        <strain evidence="3">CBS 200.50</strain>
    </source>
</reference>
<evidence type="ECO:0000313" key="2">
    <source>
        <dbReference type="EMBL" id="EPS36577.1"/>
    </source>
</evidence>
<protein>
    <submittedName>
        <fullName evidence="2">Uncharacterized protein</fullName>
    </submittedName>
</protein>
<keyword evidence="1" id="KW-0472">Membrane</keyword>
<feature type="transmembrane region" description="Helical" evidence="1">
    <location>
        <begin position="259"/>
        <end position="283"/>
    </location>
</feature>
<keyword evidence="3" id="KW-1185">Reference proteome</keyword>
<dbReference type="EMBL" id="AQGS01000867">
    <property type="protein sequence ID" value="EPS36577.1"/>
    <property type="molecule type" value="Genomic_DNA"/>
</dbReference>
<reference evidence="2 3" key="1">
    <citation type="journal article" date="2013" name="PLoS Genet.">
        <title>Genomic mechanisms accounting for the adaptation to parasitism in nematode-trapping fungi.</title>
        <authorList>
            <person name="Meerupati T."/>
            <person name="Andersson K.M."/>
            <person name="Friman E."/>
            <person name="Kumar D."/>
            <person name="Tunlid A."/>
            <person name="Ahren D."/>
        </authorList>
    </citation>
    <scope>NUCLEOTIDE SEQUENCE [LARGE SCALE GENOMIC DNA]</scope>
    <source>
        <strain evidence="2 3">CBS 200.50</strain>
    </source>
</reference>
<gene>
    <name evidence="2" type="ORF">H072_9834</name>
</gene>
<proteinExistence type="predicted"/>
<evidence type="ECO:0000256" key="1">
    <source>
        <dbReference type="SAM" id="Phobius"/>
    </source>
</evidence>
<dbReference type="AlphaFoldDB" id="S8BMX7"/>
<sequence length="354" mass="41009">MQQPPVPPPPPPAVTRLFPVTVIEKRGEDWQTMHTSLGSYLDNDTWFRLYVKTSTDRTTPRGRVLHHHWYDINGFTTWNASGHKSMLCFGISAKVLNQMVISLDTDEEDTSNLRRDPYCFFQFLIDNLIPEVEQNYWHIGLAYIPLRQTATSGYPQLCANFSERCTSTQYIDESAGALADHIMIVERIIQRHQLWVDAQKFPSTDLKLAFSQVSDMLDFHLSALKGCKTSIDLLVKEAEKHTELATNIFIRSLHWQFGIFLKFIVILLPALMVSSIFSTNFFSSSSHSWSVADKFWVYWVTMVPIVLGTIIWVYYGWFVIDKWRMSVEHLNTNKIKLKVMLASGWRNVVRTFSR</sequence>
<comment type="caution">
    <text evidence="2">The sequence shown here is derived from an EMBL/GenBank/DDBJ whole genome shotgun (WGS) entry which is preliminary data.</text>
</comment>
<keyword evidence="1" id="KW-1133">Transmembrane helix</keyword>
<name>S8BMX7_DACHA</name>
<organism evidence="2 3">
    <name type="scientific">Dactylellina haptotyla (strain CBS 200.50)</name>
    <name type="common">Nematode-trapping fungus</name>
    <name type="synonym">Monacrosporium haptotylum</name>
    <dbReference type="NCBI Taxonomy" id="1284197"/>
    <lineage>
        <taxon>Eukaryota</taxon>
        <taxon>Fungi</taxon>
        <taxon>Dikarya</taxon>
        <taxon>Ascomycota</taxon>
        <taxon>Pezizomycotina</taxon>
        <taxon>Orbiliomycetes</taxon>
        <taxon>Orbiliales</taxon>
        <taxon>Orbiliaceae</taxon>
        <taxon>Dactylellina</taxon>
    </lineage>
</organism>
<feature type="transmembrane region" description="Helical" evidence="1">
    <location>
        <begin position="295"/>
        <end position="315"/>
    </location>
</feature>
<accession>S8BMX7</accession>
<evidence type="ECO:0000313" key="3">
    <source>
        <dbReference type="Proteomes" id="UP000015100"/>
    </source>
</evidence>
<dbReference type="HOGENOM" id="CLU_783079_0_0_1"/>